<evidence type="ECO:0000313" key="3">
    <source>
        <dbReference type="EMBL" id="CAL1527188.1"/>
    </source>
</evidence>
<evidence type="ECO:0000256" key="2">
    <source>
        <dbReference type="SAM" id="Phobius"/>
    </source>
</evidence>
<keyword evidence="2" id="KW-1133">Transmembrane helix</keyword>
<gene>
    <name evidence="3" type="ORF">GSLYS_00001365001</name>
</gene>
<sequence length="265" mass="28266">MDWLLLTANGAGVSVDVPCGGVINFVCRSSGHYGDHIVLYKGSNAGGVLARSKLPYDLHYKVSDASSSDTASYTCHDESGYAVDDNVYVSVVSCLDTDVPNPIILWSCLAVVILIIAILASLISYFRMMKKSRGRSTRGADQASATSGTHTTVNHNRTSDHFSLSLPTVSSGDVRQSRWSAVSGRLAGSPPYRTLRAYDVDPPSYGSVVLEDDFPAVAADVTSDSHAPPPYSSVLADQSQRSPNRKADHSDEAMLDPPPAYPGPN</sequence>
<dbReference type="EMBL" id="CAXITT010000013">
    <property type="protein sequence ID" value="CAL1527188.1"/>
    <property type="molecule type" value="Genomic_DNA"/>
</dbReference>
<keyword evidence="2" id="KW-0472">Membrane</keyword>
<keyword evidence="4" id="KW-1185">Reference proteome</keyword>
<feature type="compositionally biased region" description="Polar residues" evidence="1">
    <location>
        <begin position="143"/>
        <end position="164"/>
    </location>
</feature>
<evidence type="ECO:0000313" key="4">
    <source>
        <dbReference type="Proteomes" id="UP001497497"/>
    </source>
</evidence>
<reference evidence="3 4" key="1">
    <citation type="submission" date="2024-04" db="EMBL/GenBank/DDBJ databases">
        <authorList>
            <consortium name="Genoscope - CEA"/>
            <person name="William W."/>
        </authorList>
    </citation>
    <scope>NUCLEOTIDE SEQUENCE [LARGE SCALE GENOMIC DNA]</scope>
</reference>
<accession>A0AAV2H0P3</accession>
<proteinExistence type="predicted"/>
<dbReference type="AlphaFoldDB" id="A0AAV2H0P3"/>
<protein>
    <submittedName>
        <fullName evidence="3">Uncharacterized protein</fullName>
    </submittedName>
</protein>
<keyword evidence="2" id="KW-0812">Transmembrane</keyword>
<feature type="transmembrane region" description="Helical" evidence="2">
    <location>
        <begin position="103"/>
        <end position="126"/>
    </location>
</feature>
<name>A0AAV2H0P3_LYMST</name>
<comment type="caution">
    <text evidence="3">The sequence shown here is derived from an EMBL/GenBank/DDBJ whole genome shotgun (WGS) entry which is preliminary data.</text>
</comment>
<dbReference type="InterPro" id="IPR036179">
    <property type="entry name" value="Ig-like_dom_sf"/>
</dbReference>
<organism evidence="3 4">
    <name type="scientific">Lymnaea stagnalis</name>
    <name type="common">Great pond snail</name>
    <name type="synonym">Helix stagnalis</name>
    <dbReference type="NCBI Taxonomy" id="6523"/>
    <lineage>
        <taxon>Eukaryota</taxon>
        <taxon>Metazoa</taxon>
        <taxon>Spiralia</taxon>
        <taxon>Lophotrochozoa</taxon>
        <taxon>Mollusca</taxon>
        <taxon>Gastropoda</taxon>
        <taxon>Heterobranchia</taxon>
        <taxon>Euthyneura</taxon>
        <taxon>Panpulmonata</taxon>
        <taxon>Hygrophila</taxon>
        <taxon>Lymnaeoidea</taxon>
        <taxon>Lymnaeidae</taxon>
        <taxon>Lymnaea</taxon>
    </lineage>
</organism>
<evidence type="ECO:0000256" key="1">
    <source>
        <dbReference type="SAM" id="MobiDB-lite"/>
    </source>
</evidence>
<feature type="region of interest" description="Disordered" evidence="1">
    <location>
        <begin position="220"/>
        <end position="265"/>
    </location>
</feature>
<feature type="region of interest" description="Disordered" evidence="1">
    <location>
        <begin position="136"/>
        <end position="164"/>
    </location>
</feature>
<dbReference type="SUPFAM" id="SSF48726">
    <property type="entry name" value="Immunoglobulin"/>
    <property type="match status" value="1"/>
</dbReference>
<dbReference type="Proteomes" id="UP001497497">
    <property type="component" value="Unassembled WGS sequence"/>
</dbReference>
<feature type="compositionally biased region" description="Pro residues" evidence="1">
    <location>
        <begin position="256"/>
        <end position="265"/>
    </location>
</feature>